<comment type="caution">
    <text evidence="7">The sequence shown here is derived from an EMBL/GenBank/DDBJ whole genome shotgun (WGS) entry which is preliminary data.</text>
</comment>
<evidence type="ECO:0000256" key="5">
    <source>
        <dbReference type="SAM" id="MobiDB-lite"/>
    </source>
</evidence>
<evidence type="ECO:0000313" key="8">
    <source>
        <dbReference type="Proteomes" id="UP000249757"/>
    </source>
</evidence>
<accession>A0A922N3P8</accession>
<protein>
    <submittedName>
        <fullName evidence="7">Histone H3</fullName>
    </submittedName>
</protein>
<feature type="compositionally biased region" description="Basic residues" evidence="5">
    <location>
        <begin position="37"/>
        <end position="54"/>
    </location>
</feature>
<reference evidence="8" key="1">
    <citation type="journal article" date="2022" name="Microb. Genom.">
        <title>A global pangenome for the wheat fungal pathogen Pyrenophora tritici-repentis and prediction of effector protein structural homology.</title>
        <authorList>
            <person name="Moolhuijzen P.M."/>
            <person name="See P.T."/>
            <person name="Shi G."/>
            <person name="Powell H.R."/>
            <person name="Cockram J."/>
            <person name="Jorgensen L.N."/>
            <person name="Benslimane H."/>
            <person name="Strelkov S.E."/>
            <person name="Turner J."/>
            <person name="Liu Z."/>
            <person name="Moffat C.S."/>
        </authorList>
    </citation>
    <scope>NUCLEOTIDE SEQUENCE [LARGE SCALE GENOMIC DNA]</scope>
</reference>
<keyword evidence="4" id="KW-0544">Nucleosome core</keyword>
<evidence type="ECO:0000256" key="2">
    <source>
        <dbReference type="ARBA" id="ARBA00010343"/>
    </source>
</evidence>
<sequence>MARTKPRPKVTGKAGRGGPDGKTVTGGKPAQKALASKARRQVAGKSTRKAPVAVKKKRKFKAGTVALREIKRYQRGFELLLRKLPFSRVVREFAQVHKADIRFQRSAIEALQEATEAFLEKRAEREAARERRMKEKAEKEAKRARKKADLDSKKAIQQSQNDHLTINLKAAWRKADAYYLKLDDSPAYYVAVCLYLYYKHYCENSWADKAGRPSTLSDIDDAIKALVSYNKGSSELNLDEYEQWRKYEPMWTKKQYNNGNVHLAARGGFTIPEKAAAAYTDEEMAMKYGVDDWDEPSQ</sequence>
<name>A0A922N3P8_9PLEO</name>
<dbReference type="Proteomes" id="UP000249757">
    <property type="component" value="Unassembled WGS sequence"/>
</dbReference>
<evidence type="ECO:0000313" key="7">
    <source>
        <dbReference type="EMBL" id="KAI1509208.1"/>
    </source>
</evidence>
<feature type="region of interest" description="Disordered" evidence="5">
    <location>
        <begin position="129"/>
        <end position="154"/>
    </location>
</feature>
<dbReference type="AlphaFoldDB" id="A0A922N3P8"/>
<evidence type="ECO:0000256" key="1">
    <source>
        <dbReference type="ARBA" id="ARBA00004286"/>
    </source>
</evidence>
<keyword evidence="3" id="KW-0158">Chromosome</keyword>
<dbReference type="PANTHER" id="PTHR11426">
    <property type="entry name" value="HISTONE H3"/>
    <property type="match status" value="1"/>
</dbReference>
<dbReference type="Gene3D" id="1.10.20.10">
    <property type="entry name" value="Histone, subunit A"/>
    <property type="match status" value="1"/>
</dbReference>
<dbReference type="InterPro" id="IPR007125">
    <property type="entry name" value="H2A/H2B/H3"/>
</dbReference>
<dbReference type="EMBL" id="NRDI02000021">
    <property type="protein sequence ID" value="KAI1509208.1"/>
    <property type="molecule type" value="Genomic_DNA"/>
</dbReference>
<dbReference type="GO" id="GO:0030527">
    <property type="term" value="F:structural constituent of chromatin"/>
    <property type="evidence" value="ECO:0007669"/>
    <property type="project" value="InterPro"/>
</dbReference>
<evidence type="ECO:0000256" key="3">
    <source>
        <dbReference type="ARBA" id="ARBA00022454"/>
    </source>
</evidence>
<comment type="subcellular location">
    <subcellularLocation>
        <location evidence="1">Chromosome</location>
    </subcellularLocation>
</comment>
<dbReference type="SMART" id="SM00428">
    <property type="entry name" value="H3"/>
    <property type="match status" value="1"/>
</dbReference>
<keyword evidence="8" id="KW-1185">Reference proteome</keyword>
<proteinExistence type="inferred from homology"/>
<dbReference type="InterPro" id="IPR000164">
    <property type="entry name" value="Histone_H3/CENP-A"/>
</dbReference>
<feature type="domain" description="Core Histone H2A/H2B/H3" evidence="6">
    <location>
        <begin position="63"/>
        <end position="121"/>
    </location>
</feature>
<dbReference type="GO" id="GO:0000786">
    <property type="term" value="C:nucleosome"/>
    <property type="evidence" value="ECO:0007669"/>
    <property type="project" value="UniProtKB-KW"/>
</dbReference>
<dbReference type="PRINTS" id="PR00622">
    <property type="entry name" value="HISTONEH3"/>
</dbReference>
<feature type="region of interest" description="Disordered" evidence="5">
    <location>
        <begin position="1"/>
        <end position="54"/>
    </location>
</feature>
<comment type="similarity">
    <text evidence="2">Belongs to the histone H3 family.</text>
</comment>
<gene>
    <name evidence="7" type="ORF">Ptr86124_011748</name>
</gene>
<dbReference type="SUPFAM" id="SSF47113">
    <property type="entry name" value="Histone-fold"/>
    <property type="match status" value="1"/>
</dbReference>
<feature type="compositionally biased region" description="Basic residues" evidence="5">
    <location>
        <begin position="1"/>
        <end position="10"/>
    </location>
</feature>
<dbReference type="GO" id="GO:0046982">
    <property type="term" value="F:protein heterodimerization activity"/>
    <property type="evidence" value="ECO:0007669"/>
    <property type="project" value="InterPro"/>
</dbReference>
<keyword evidence="4" id="KW-0238">DNA-binding</keyword>
<evidence type="ECO:0000259" key="6">
    <source>
        <dbReference type="Pfam" id="PF00125"/>
    </source>
</evidence>
<evidence type="ECO:0000256" key="4">
    <source>
        <dbReference type="ARBA" id="ARBA00023269"/>
    </source>
</evidence>
<dbReference type="GO" id="GO:0003677">
    <property type="term" value="F:DNA binding"/>
    <property type="evidence" value="ECO:0007669"/>
    <property type="project" value="InterPro"/>
</dbReference>
<organism evidence="7 8">
    <name type="scientific">Pyrenophora tritici-repentis</name>
    <dbReference type="NCBI Taxonomy" id="45151"/>
    <lineage>
        <taxon>Eukaryota</taxon>
        <taxon>Fungi</taxon>
        <taxon>Dikarya</taxon>
        <taxon>Ascomycota</taxon>
        <taxon>Pezizomycotina</taxon>
        <taxon>Dothideomycetes</taxon>
        <taxon>Pleosporomycetidae</taxon>
        <taxon>Pleosporales</taxon>
        <taxon>Pleosporineae</taxon>
        <taxon>Pleosporaceae</taxon>
        <taxon>Pyrenophora</taxon>
    </lineage>
</organism>
<dbReference type="InterPro" id="IPR009072">
    <property type="entry name" value="Histone-fold"/>
</dbReference>
<dbReference type="Pfam" id="PF00125">
    <property type="entry name" value="Histone"/>
    <property type="match status" value="1"/>
</dbReference>